<feature type="domain" description="ChsH2 C-terminal OB-fold" evidence="1">
    <location>
        <begin position="60"/>
        <end position="120"/>
    </location>
</feature>
<comment type="caution">
    <text evidence="3">The sequence shown here is derived from an EMBL/GenBank/DDBJ whole genome shotgun (WGS) entry which is preliminary data.</text>
</comment>
<gene>
    <name evidence="3" type="ORF">EV191_11524</name>
</gene>
<evidence type="ECO:0000259" key="2">
    <source>
        <dbReference type="Pfam" id="PF12172"/>
    </source>
</evidence>
<protein>
    <recommendedName>
        <fullName evidence="5">OB-fold protein</fullName>
    </recommendedName>
</protein>
<accession>A0A4R2QBQ2</accession>
<dbReference type="Proteomes" id="UP000294911">
    <property type="component" value="Unassembled WGS sequence"/>
</dbReference>
<dbReference type="Pfam" id="PF12172">
    <property type="entry name" value="zf-ChsH2"/>
    <property type="match status" value="1"/>
</dbReference>
<dbReference type="OrthoDB" id="4275032at2"/>
<dbReference type="SUPFAM" id="SSF50249">
    <property type="entry name" value="Nucleic acid-binding proteins"/>
    <property type="match status" value="1"/>
</dbReference>
<dbReference type="InterPro" id="IPR052513">
    <property type="entry name" value="Thioester_dehydratase-like"/>
</dbReference>
<dbReference type="InterPro" id="IPR002878">
    <property type="entry name" value="ChsH2_C"/>
</dbReference>
<evidence type="ECO:0008006" key="5">
    <source>
        <dbReference type="Google" id="ProtNLM"/>
    </source>
</evidence>
<feature type="domain" description="ChsH2 rubredoxin-like zinc ribbon" evidence="2">
    <location>
        <begin position="21"/>
        <end position="56"/>
    </location>
</feature>
<dbReference type="Pfam" id="PF01796">
    <property type="entry name" value="OB_ChsH2_C"/>
    <property type="match status" value="1"/>
</dbReference>
<name>A0A4R2QBQ2_9PSEU</name>
<dbReference type="AlphaFoldDB" id="A0A4R2QBQ2"/>
<reference evidence="3 4" key="1">
    <citation type="submission" date="2019-03" db="EMBL/GenBank/DDBJ databases">
        <title>Genomic Encyclopedia of Type Strains, Phase IV (KMG-IV): sequencing the most valuable type-strain genomes for metagenomic binning, comparative biology and taxonomic classification.</title>
        <authorList>
            <person name="Goeker M."/>
        </authorList>
    </citation>
    <scope>NUCLEOTIDE SEQUENCE [LARGE SCALE GENOMIC DNA]</scope>
    <source>
        <strain evidence="3 4">DSM 45765</strain>
    </source>
</reference>
<dbReference type="PANTHER" id="PTHR34075:SF5">
    <property type="entry name" value="BLR3430 PROTEIN"/>
    <property type="match status" value="1"/>
</dbReference>
<dbReference type="InterPro" id="IPR012340">
    <property type="entry name" value="NA-bd_OB-fold"/>
</dbReference>
<dbReference type="EMBL" id="SLXQ01000015">
    <property type="protein sequence ID" value="TCP45744.1"/>
    <property type="molecule type" value="Genomic_DNA"/>
</dbReference>
<evidence type="ECO:0000313" key="3">
    <source>
        <dbReference type="EMBL" id="TCP45744.1"/>
    </source>
</evidence>
<evidence type="ECO:0000259" key="1">
    <source>
        <dbReference type="Pfam" id="PF01796"/>
    </source>
</evidence>
<organism evidence="3 4">
    <name type="scientific">Tamaricihabitans halophyticus</name>
    <dbReference type="NCBI Taxonomy" id="1262583"/>
    <lineage>
        <taxon>Bacteria</taxon>
        <taxon>Bacillati</taxon>
        <taxon>Actinomycetota</taxon>
        <taxon>Actinomycetes</taxon>
        <taxon>Pseudonocardiales</taxon>
        <taxon>Pseudonocardiaceae</taxon>
        <taxon>Tamaricihabitans</taxon>
    </lineage>
</organism>
<keyword evidence="4" id="KW-1185">Reference proteome</keyword>
<dbReference type="InterPro" id="IPR022002">
    <property type="entry name" value="ChsH2_Znr"/>
</dbReference>
<proteinExistence type="predicted"/>
<dbReference type="PANTHER" id="PTHR34075">
    <property type="entry name" value="BLR3430 PROTEIN"/>
    <property type="match status" value="1"/>
</dbReference>
<dbReference type="RefSeq" id="WP_132879840.1">
    <property type="nucleotide sequence ID" value="NZ_SLXQ01000015.1"/>
</dbReference>
<evidence type="ECO:0000313" key="4">
    <source>
        <dbReference type="Proteomes" id="UP000294911"/>
    </source>
</evidence>
<sequence length="139" mass="15685">MSHQSTAVPPLIITEDNRFWFAAAEQGWLAIQRCTRCHTLRHPPAPCCARCQSFEWDTIESSRRANLCSYTVIHHPRDTAFDYPLVVGLVDLPEGIRLVADIVGIEPDELVAGMELDVTFAEHAHGAVLPRLTRPEVWR</sequence>